<evidence type="ECO:0000256" key="2">
    <source>
        <dbReference type="SAM" id="Phobius"/>
    </source>
</evidence>
<sequence>MRSAKPTGWTGRIEGPVAPQAHQQPTSPIPQHPHRHSPQEPRHDPIEDTNPSGLYKFDLGMVPASVTPPPSWRRAAWFAVASSAATLGGLMFATAAMMGSNTASIQGLEVPNMPRGGEYPPLPATGNHVPTAKPTDSMSLEQRPSHPTTTPPEPNQSDGAGAPGAAPPRTSAPDSTGPPATTPDGESPSLPGEHLIPGQELPIREIPGYELPDYEVPGGELSGDEPSGGVSSGDGSSVGVPSGAGTPGDGSFSGESLGGESSGKTPAGGESSGGEPSGSTSPSRSTEAFGITNVLITGNKAIRQRTQQYFTAVSRGDLRNAYAMTAGELRAEGYAGFATRYADASSIEVVDSSAQDESTVTTLRLTREDGTVLTQRRELEFTTDKTPMIVADTPVS</sequence>
<accession>A0AAE3ZG15</accession>
<organism evidence="3 4">
    <name type="scientific">Haloactinomyces albus</name>
    <dbReference type="NCBI Taxonomy" id="1352928"/>
    <lineage>
        <taxon>Bacteria</taxon>
        <taxon>Bacillati</taxon>
        <taxon>Actinomycetota</taxon>
        <taxon>Actinomycetes</taxon>
        <taxon>Actinopolysporales</taxon>
        <taxon>Actinopolysporaceae</taxon>
        <taxon>Haloactinomyces</taxon>
    </lineage>
</organism>
<feature type="region of interest" description="Disordered" evidence="1">
    <location>
        <begin position="108"/>
        <end position="286"/>
    </location>
</feature>
<feature type="compositionally biased region" description="Low complexity" evidence="1">
    <location>
        <begin position="159"/>
        <end position="168"/>
    </location>
</feature>
<feature type="compositionally biased region" description="Basic and acidic residues" evidence="1">
    <location>
        <begin position="37"/>
        <end position="46"/>
    </location>
</feature>
<feature type="compositionally biased region" description="Low complexity" evidence="1">
    <location>
        <begin position="224"/>
        <end position="255"/>
    </location>
</feature>
<gene>
    <name evidence="3" type="ORF">JOF55_002753</name>
</gene>
<reference evidence="3" key="1">
    <citation type="submission" date="2023-07" db="EMBL/GenBank/DDBJ databases">
        <title>Sequencing the genomes of 1000 actinobacteria strains.</title>
        <authorList>
            <person name="Klenk H.-P."/>
        </authorList>
    </citation>
    <scope>NUCLEOTIDE SEQUENCE</scope>
    <source>
        <strain evidence="3">DSM 45977</strain>
    </source>
</reference>
<dbReference type="Proteomes" id="UP001180845">
    <property type="component" value="Unassembled WGS sequence"/>
</dbReference>
<name>A0AAE3ZG15_9ACTN</name>
<proteinExistence type="predicted"/>
<protein>
    <submittedName>
        <fullName evidence="3">Uncharacterized protein</fullName>
    </submittedName>
</protein>
<feature type="compositionally biased region" description="Polar residues" evidence="1">
    <location>
        <begin position="134"/>
        <end position="148"/>
    </location>
</feature>
<dbReference type="AlphaFoldDB" id="A0AAE3ZG15"/>
<dbReference type="EMBL" id="JAVDXW010000001">
    <property type="protein sequence ID" value="MDR7302572.1"/>
    <property type="molecule type" value="Genomic_DNA"/>
</dbReference>
<evidence type="ECO:0000313" key="3">
    <source>
        <dbReference type="EMBL" id="MDR7302572.1"/>
    </source>
</evidence>
<evidence type="ECO:0000313" key="4">
    <source>
        <dbReference type="Proteomes" id="UP001180845"/>
    </source>
</evidence>
<dbReference type="RefSeq" id="WP_310274207.1">
    <property type="nucleotide sequence ID" value="NZ_JAVDXW010000001.1"/>
</dbReference>
<keyword evidence="2" id="KW-0472">Membrane</keyword>
<feature type="region of interest" description="Disordered" evidence="1">
    <location>
        <begin position="1"/>
        <end position="54"/>
    </location>
</feature>
<evidence type="ECO:0000256" key="1">
    <source>
        <dbReference type="SAM" id="MobiDB-lite"/>
    </source>
</evidence>
<comment type="caution">
    <text evidence="3">The sequence shown here is derived from an EMBL/GenBank/DDBJ whole genome shotgun (WGS) entry which is preliminary data.</text>
</comment>
<keyword evidence="2" id="KW-0812">Transmembrane</keyword>
<feature type="compositionally biased region" description="Low complexity" evidence="1">
    <location>
        <begin position="277"/>
        <end position="286"/>
    </location>
</feature>
<keyword evidence="2" id="KW-1133">Transmembrane helix</keyword>
<keyword evidence="4" id="KW-1185">Reference proteome</keyword>
<feature type="transmembrane region" description="Helical" evidence="2">
    <location>
        <begin position="75"/>
        <end position="98"/>
    </location>
</feature>